<organism evidence="3 4">
    <name type="scientific">Mytilus coruscus</name>
    <name type="common">Sea mussel</name>
    <dbReference type="NCBI Taxonomy" id="42192"/>
    <lineage>
        <taxon>Eukaryota</taxon>
        <taxon>Metazoa</taxon>
        <taxon>Spiralia</taxon>
        <taxon>Lophotrochozoa</taxon>
        <taxon>Mollusca</taxon>
        <taxon>Bivalvia</taxon>
        <taxon>Autobranchia</taxon>
        <taxon>Pteriomorphia</taxon>
        <taxon>Mytilida</taxon>
        <taxon>Mytiloidea</taxon>
        <taxon>Mytilidae</taxon>
        <taxon>Mytilinae</taxon>
        <taxon>Mytilus</taxon>
    </lineage>
</organism>
<feature type="coiled-coil region" evidence="1">
    <location>
        <begin position="126"/>
        <end position="164"/>
    </location>
</feature>
<name>A0A6J8ALN7_MYTCO</name>
<evidence type="ECO:0000256" key="1">
    <source>
        <dbReference type="SAM" id="Coils"/>
    </source>
</evidence>
<dbReference type="OrthoDB" id="5985715at2759"/>
<accession>A0A6J8ALN7</accession>
<keyword evidence="1" id="KW-0175">Coiled coil</keyword>
<evidence type="ECO:0000256" key="2">
    <source>
        <dbReference type="SAM" id="MobiDB-lite"/>
    </source>
</evidence>
<keyword evidence="4" id="KW-1185">Reference proteome</keyword>
<feature type="region of interest" description="Disordered" evidence="2">
    <location>
        <begin position="76"/>
        <end position="103"/>
    </location>
</feature>
<proteinExistence type="predicted"/>
<protein>
    <submittedName>
        <fullName evidence="3">Uncharacterized protein</fullName>
    </submittedName>
</protein>
<feature type="coiled-coil region" evidence="1">
    <location>
        <begin position="196"/>
        <end position="281"/>
    </location>
</feature>
<sequence>MLKMAKEKNEWNDWIGELFTPSYDVTVEDMLDQPQDEETTIKSKVKLVSALDPDTIKDAFERVRVTCVLAEEMRKKASKQDSSKVAEGKGTDTQPDNKEEKTVDVDQPGIWDTNELATLRKVFKTIKQHNRKLKVINTELEKRNEELENEVANLKLHLNKKNHELTEAAKANKRHKILSDQLQHDLDYITARMTAMEQIFKEINEEKSKMVKENQEMKIAVDKERMDRERIECQLKSLEQQALCEKMAMEQTIKMECQSEISKLHSRINDLSDELNKEKKLHYTTKRGLEHLRQHFASLPLSNIVPPNAVKSDQISKFSYT</sequence>
<evidence type="ECO:0000313" key="4">
    <source>
        <dbReference type="Proteomes" id="UP000507470"/>
    </source>
</evidence>
<dbReference type="AlphaFoldDB" id="A0A6J8ALN7"/>
<gene>
    <name evidence="3" type="ORF">MCOR_8694</name>
</gene>
<evidence type="ECO:0000313" key="3">
    <source>
        <dbReference type="EMBL" id="CAC5369532.1"/>
    </source>
</evidence>
<dbReference type="EMBL" id="CACVKT020001606">
    <property type="protein sequence ID" value="CAC5369532.1"/>
    <property type="molecule type" value="Genomic_DNA"/>
</dbReference>
<dbReference type="Proteomes" id="UP000507470">
    <property type="component" value="Unassembled WGS sequence"/>
</dbReference>
<reference evidence="3 4" key="1">
    <citation type="submission" date="2020-06" db="EMBL/GenBank/DDBJ databases">
        <authorList>
            <person name="Li R."/>
            <person name="Bekaert M."/>
        </authorList>
    </citation>
    <scope>NUCLEOTIDE SEQUENCE [LARGE SCALE GENOMIC DNA]</scope>
    <source>
        <strain evidence="4">wild</strain>
    </source>
</reference>